<keyword evidence="2" id="KW-0812">Transmembrane</keyword>
<name>A0A239GFA4_9ACTN</name>
<proteinExistence type="predicted"/>
<gene>
    <name evidence="3" type="ORF">SAMN05216252_107334</name>
</gene>
<feature type="region of interest" description="Disordered" evidence="1">
    <location>
        <begin position="1"/>
        <end position="22"/>
    </location>
</feature>
<sequence length="126" mass="13418">MPSSGVGPARRSRDAASGGRTPSWADRAVTALSCWWLTTLPVLLTPLIAHKMGFPQVRDDLGRLFGAAALVSAVLPPLLGFVVALVSRRRGARGRFIVMGAVSGVPVLFFWVFGVLLAECPDGYHC</sequence>
<evidence type="ECO:0000313" key="3">
    <source>
        <dbReference type="EMBL" id="SNS66754.1"/>
    </source>
</evidence>
<evidence type="ECO:0000313" key="4">
    <source>
        <dbReference type="Proteomes" id="UP000198280"/>
    </source>
</evidence>
<dbReference type="AlphaFoldDB" id="A0A239GFA4"/>
<protein>
    <submittedName>
        <fullName evidence="3">Uncharacterized protein</fullName>
    </submittedName>
</protein>
<keyword evidence="4" id="KW-1185">Reference proteome</keyword>
<feature type="transmembrane region" description="Helical" evidence="2">
    <location>
        <begin position="96"/>
        <end position="118"/>
    </location>
</feature>
<evidence type="ECO:0000256" key="1">
    <source>
        <dbReference type="SAM" id="MobiDB-lite"/>
    </source>
</evidence>
<organism evidence="3 4">
    <name type="scientific">Actinacidiphila glaucinigra</name>
    <dbReference type="NCBI Taxonomy" id="235986"/>
    <lineage>
        <taxon>Bacteria</taxon>
        <taxon>Bacillati</taxon>
        <taxon>Actinomycetota</taxon>
        <taxon>Actinomycetes</taxon>
        <taxon>Kitasatosporales</taxon>
        <taxon>Streptomycetaceae</taxon>
        <taxon>Actinacidiphila</taxon>
    </lineage>
</organism>
<feature type="transmembrane region" description="Helical" evidence="2">
    <location>
        <begin position="28"/>
        <end position="49"/>
    </location>
</feature>
<reference evidence="3 4" key="1">
    <citation type="submission" date="2017-06" db="EMBL/GenBank/DDBJ databases">
        <authorList>
            <person name="Kim H.J."/>
            <person name="Triplett B.A."/>
        </authorList>
    </citation>
    <scope>NUCLEOTIDE SEQUENCE [LARGE SCALE GENOMIC DNA]</scope>
    <source>
        <strain evidence="3 4">CGMCC 4.1858</strain>
    </source>
</reference>
<dbReference type="EMBL" id="FZOF01000007">
    <property type="protein sequence ID" value="SNS66754.1"/>
    <property type="molecule type" value="Genomic_DNA"/>
</dbReference>
<dbReference type="RefSeq" id="WP_245938883.1">
    <property type="nucleotide sequence ID" value="NZ_FZOF01000007.1"/>
</dbReference>
<accession>A0A239GFA4</accession>
<feature type="transmembrane region" description="Helical" evidence="2">
    <location>
        <begin position="61"/>
        <end position="84"/>
    </location>
</feature>
<keyword evidence="2" id="KW-0472">Membrane</keyword>
<keyword evidence="2" id="KW-1133">Transmembrane helix</keyword>
<dbReference type="Proteomes" id="UP000198280">
    <property type="component" value="Unassembled WGS sequence"/>
</dbReference>
<evidence type="ECO:0000256" key="2">
    <source>
        <dbReference type="SAM" id="Phobius"/>
    </source>
</evidence>